<reference evidence="2 3" key="1">
    <citation type="submission" date="2014-04" db="EMBL/GenBank/DDBJ databases">
        <authorList>
            <consortium name="DOE Joint Genome Institute"/>
            <person name="Kuo A."/>
            <person name="Kohler A."/>
            <person name="Costa M.D."/>
            <person name="Nagy L.G."/>
            <person name="Floudas D."/>
            <person name="Copeland A."/>
            <person name="Barry K.W."/>
            <person name="Cichocki N."/>
            <person name="Veneault-Fourrey C."/>
            <person name="LaButti K."/>
            <person name="Lindquist E.A."/>
            <person name="Lipzen A."/>
            <person name="Lundell T."/>
            <person name="Morin E."/>
            <person name="Murat C."/>
            <person name="Sun H."/>
            <person name="Tunlid A."/>
            <person name="Henrissat B."/>
            <person name="Grigoriev I.V."/>
            <person name="Hibbett D.S."/>
            <person name="Martin F."/>
            <person name="Nordberg H.P."/>
            <person name="Cantor M.N."/>
            <person name="Hua S.X."/>
        </authorList>
    </citation>
    <scope>NUCLEOTIDE SEQUENCE [LARGE SCALE GENOMIC DNA]</scope>
    <source>
        <strain evidence="2 3">441</strain>
    </source>
</reference>
<dbReference type="InterPro" id="IPR050863">
    <property type="entry name" value="CenT-Element_Derived"/>
</dbReference>
<protein>
    <recommendedName>
        <fullName evidence="1">DDE-1 domain-containing protein</fullName>
    </recommendedName>
</protein>
<dbReference type="HOGENOM" id="CLU_018294_5_2_1"/>
<reference evidence="3" key="2">
    <citation type="submission" date="2015-01" db="EMBL/GenBank/DDBJ databases">
        <title>Evolutionary Origins and Diversification of the Mycorrhizal Mutualists.</title>
        <authorList>
            <consortium name="DOE Joint Genome Institute"/>
            <consortium name="Mycorrhizal Genomics Consortium"/>
            <person name="Kohler A."/>
            <person name="Kuo A."/>
            <person name="Nagy L.G."/>
            <person name="Floudas D."/>
            <person name="Copeland A."/>
            <person name="Barry K.W."/>
            <person name="Cichocki N."/>
            <person name="Veneault-Fourrey C."/>
            <person name="LaButti K."/>
            <person name="Lindquist E.A."/>
            <person name="Lipzen A."/>
            <person name="Lundell T."/>
            <person name="Morin E."/>
            <person name="Murat C."/>
            <person name="Riley R."/>
            <person name="Ohm R."/>
            <person name="Sun H."/>
            <person name="Tunlid A."/>
            <person name="Henrissat B."/>
            <person name="Grigoriev I.V."/>
            <person name="Hibbett D.S."/>
            <person name="Martin F."/>
        </authorList>
    </citation>
    <scope>NUCLEOTIDE SEQUENCE [LARGE SCALE GENOMIC DNA]</scope>
    <source>
        <strain evidence="3">441</strain>
    </source>
</reference>
<dbReference type="GO" id="GO:0003677">
    <property type="term" value="F:DNA binding"/>
    <property type="evidence" value="ECO:0007669"/>
    <property type="project" value="TreeGrafter"/>
</dbReference>
<proteinExistence type="predicted"/>
<gene>
    <name evidence="2" type="ORF">PISMIDRAFT_122719</name>
</gene>
<dbReference type="GO" id="GO:0005634">
    <property type="term" value="C:nucleus"/>
    <property type="evidence" value="ECO:0007669"/>
    <property type="project" value="TreeGrafter"/>
</dbReference>
<evidence type="ECO:0000259" key="1">
    <source>
        <dbReference type="Pfam" id="PF03184"/>
    </source>
</evidence>
<dbReference type="OrthoDB" id="162969at2759"/>
<evidence type="ECO:0000313" key="3">
    <source>
        <dbReference type="Proteomes" id="UP000054018"/>
    </source>
</evidence>
<feature type="domain" description="DDE-1" evidence="1">
    <location>
        <begin position="92"/>
        <end position="148"/>
    </location>
</feature>
<dbReference type="AlphaFoldDB" id="A0A0C9YC01"/>
<sequence length="148" mass="17089">MQVPETERLPGEGWVASFCKTYNIREHQRHGEAGSVNLTNVEAEQKQCQKILAQYAPWDHWNFDKTSPFPFAPPDWGLATKQMGGKKKDKFHITVGLACNADGSEKFEPLFIGRSRKPRCFKKQGPQERGFYYCNNKKAWMTSELFKE</sequence>
<evidence type="ECO:0000313" key="2">
    <source>
        <dbReference type="EMBL" id="KIK11434.1"/>
    </source>
</evidence>
<dbReference type="EMBL" id="KN834218">
    <property type="protein sequence ID" value="KIK11434.1"/>
    <property type="molecule type" value="Genomic_DNA"/>
</dbReference>
<dbReference type="InterPro" id="IPR004875">
    <property type="entry name" value="DDE_SF_endonuclease_dom"/>
</dbReference>
<dbReference type="Pfam" id="PF03184">
    <property type="entry name" value="DDE_1"/>
    <property type="match status" value="1"/>
</dbReference>
<keyword evidence="3" id="KW-1185">Reference proteome</keyword>
<dbReference type="Proteomes" id="UP000054018">
    <property type="component" value="Unassembled WGS sequence"/>
</dbReference>
<name>A0A0C9YC01_9AGAM</name>
<accession>A0A0C9YC01</accession>
<dbReference type="PANTHER" id="PTHR19303">
    <property type="entry name" value="TRANSPOSON"/>
    <property type="match status" value="1"/>
</dbReference>
<dbReference type="STRING" id="765257.A0A0C9YC01"/>
<dbReference type="PANTHER" id="PTHR19303:SF73">
    <property type="entry name" value="PROTEIN PDC2"/>
    <property type="match status" value="1"/>
</dbReference>
<organism evidence="2 3">
    <name type="scientific">Pisolithus microcarpus 441</name>
    <dbReference type="NCBI Taxonomy" id="765257"/>
    <lineage>
        <taxon>Eukaryota</taxon>
        <taxon>Fungi</taxon>
        <taxon>Dikarya</taxon>
        <taxon>Basidiomycota</taxon>
        <taxon>Agaricomycotina</taxon>
        <taxon>Agaricomycetes</taxon>
        <taxon>Agaricomycetidae</taxon>
        <taxon>Boletales</taxon>
        <taxon>Sclerodermatineae</taxon>
        <taxon>Pisolithaceae</taxon>
        <taxon>Pisolithus</taxon>
    </lineage>
</organism>